<name>A0ABN6FA82_9BACT</name>
<feature type="domain" description="Nucleoside phosphorylase" evidence="1">
    <location>
        <begin position="5"/>
        <end position="233"/>
    </location>
</feature>
<dbReference type="InterPro" id="IPR044580">
    <property type="entry name" value="MTAN"/>
</dbReference>
<dbReference type="PANTHER" id="PTHR46994">
    <property type="entry name" value="5'-METHYLTHIOADENOSINE/S-ADENOSYLHOMOCYSTEINE NUCLEOSIDASE 1"/>
    <property type="match status" value="1"/>
</dbReference>
<dbReference type="Proteomes" id="UP001320148">
    <property type="component" value="Chromosome"/>
</dbReference>
<dbReference type="RefSeq" id="WP_236890103.1">
    <property type="nucleotide sequence ID" value="NZ_AP024488.1"/>
</dbReference>
<sequence>MKISTIAVIMAMADEAKPFIEALGLKPAVSAFDSRLPMEVYTGAVEKAEVVLVVGGKDRRFGVDNVGTQPATLSTYLAIDTFKPDLLINAGTAGGFKSKGADIGDVYIGSDSIRFHDRRIPIPGFAAYGIGSYRTPDVDDVATALGLKKGVVSTGNSLDMLPEDRLVIQANQGVVKEMEAAAIAWVADLYQIPLIALKSITDLVDTDTPTQDDFLKNLNLASEKLQEKLTAAIYYFAGNERPFADDTSLAS</sequence>
<organism evidence="2 3">
    <name type="scientific">Desulfoluna limicola</name>
    <dbReference type="NCBI Taxonomy" id="2810562"/>
    <lineage>
        <taxon>Bacteria</taxon>
        <taxon>Pseudomonadati</taxon>
        <taxon>Thermodesulfobacteriota</taxon>
        <taxon>Desulfobacteria</taxon>
        <taxon>Desulfobacterales</taxon>
        <taxon>Desulfolunaceae</taxon>
        <taxon>Desulfoluna</taxon>
    </lineage>
</organism>
<evidence type="ECO:0000259" key="1">
    <source>
        <dbReference type="Pfam" id="PF01048"/>
    </source>
</evidence>
<evidence type="ECO:0000313" key="3">
    <source>
        <dbReference type="Proteomes" id="UP001320148"/>
    </source>
</evidence>
<dbReference type="Gene3D" id="3.40.50.1580">
    <property type="entry name" value="Nucleoside phosphorylase domain"/>
    <property type="match status" value="1"/>
</dbReference>
<dbReference type="InterPro" id="IPR000845">
    <property type="entry name" value="Nucleoside_phosphorylase_d"/>
</dbReference>
<dbReference type="Pfam" id="PF01048">
    <property type="entry name" value="PNP_UDP_1"/>
    <property type="match status" value="1"/>
</dbReference>
<keyword evidence="3" id="KW-1185">Reference proteome</keyword>
<dbReference type="SUPFAM" id="SSF53167">
    <property type="entry name" value="Purine and uridine phosphorylases"/>
    <property type="match status" value="1"/>
</dbReference>
<dbReference type="CDD" id="cd09008">
    <property type="entry name" value="MTAN"/>
    <property type="match status" value="1"/>
</dbReference>
<dbReference type="InterPro" id="IPR035994">
    <property type="entry name" value="Nucleoside_phosphorylase_sf"/>
</dbReference>
<accession>A0ABN6FA82</accession>
<dbReference type="PANTHER" id="PTHR46994:SF1">
    <property type="entry name" value="5'-METHYLTHIOADENOSINE NUCLEOSIDASE"/>
    <property type="match status" value="1"/>
</dbReference>
<dbReference type="EMBL" id="AP024488">
    <property type="protein sequence ID" value="BCS98725.1"/>
    <property type="molecule type" value="Genomic_DNA"/>
</dbReference>
<protein>
    <submittedName>
        <fullName evidence="2">5'-methylthioadenosine/S-adenosylhomocysteine nucleosidase</fullName>
    </submittedName>
</protein>
<evidence type="ECO:0000313" key="2">
    <source>
        <dbReference type="EMBL" id="BCS98725.1"/>
    </source>
</evidence>
<reference evidence="2 3" key="1">
    <citation type="submission" date="2021-02" db="EMBL/GenBank/DDBJ databases">
        <title>Complete genome of Desulfoluna sp. strain ASN36.</title>
        <authorList>
            <person name="Takahashi A."/>
            <person name="Kojima H."/>
            <person name="Fukui M."/>
        </authorList>
    </citation>
    <scope>NUCLEOTIDE SEQUENCE [LARGE SCALE GENOMIC DNA]</scope>
    <source>
        <strain evidence="2 3">ASN36</strain>
    </source>
</reference>
<gene>
    <name evidence="2" type="primary">mtnN</name>
    <name evidence="2" type="ORF">DSLASN_43570</name>
</gene>
<proteinExistence type="predicted"/>